<gene>
    <name evidence="2" type="ORF">METZ01_LOCUS434509</name>
</gene>
<feature type="non-terminal residue" evidence="2">
    <location>
        <position position="210"/>
    </location>
</feature>
<reference evidence="2" key="1">
    <citation type="submission" date="2018-05" db="EMBL/GenBank/DDBJ databases">
        <authorList>
            <person name="Lanie J.A."/>
            <person name="Ng W.-L."/>
            <person name="Kazmierczak K.M."/>
            <person name="Andrzejewski T.M."/>
            <person name="Davidsen T.M."/>
            <person name="Wayne K.J."/>
            <person name="Tettelin H."/>
            <person name="Glass J.I."/>
            <person name="Rusch D."/>
            <person name="Podicherti R."/>
            <person name="Tsui H.-C.T."/>
            <person name="Winkler M.E."/>
        </authorList>
    </citation>
    <scope>NUCLEOTIDE SEQUENCE</scope>
</reference>
<dbReference type="PANTHER" id="PTHR43236">
    <property type="entry name" value="ANTITOXIN HIGA1"/>
    <property type="match status" value="1"/>
</dbReference>
<evidence type="ECO:0000259" key="1">
    <source>
        <dbReference type="Pfam" id="PF06114"/>
    </source>
</evidence>
<name>A0A382YFP3_9ZZZZ</name>
<organism evidence="2">
    <name type="scientific">marine metagenome</name>
    <dbReference type="NCBI Taxonomy" id="408172"/>
    <lineage>
        <taxon>unclassified sequences</taxon>
        <taxon>metagenomes</taxon>
        <taxon>ecological metagenomes</taxon>
    </lineage>
</organism>
<dbReference type="Pfam" id="PF06114">
    <property type="entry name" value="Peptidase_M78"/>
    <property type="match status" value="1"/>
</dbReference>
<dbReference type="InterPro" id="IPR052345">
    <property type="entry name" value="Rad_response_metalloprotease"/>
</dbReference>
<evidence type="ECO:0000313" key="2">
    <source>
        <dbReference type="EMBL" id="SVD81655.1"/>
    </source>
</evidence>
<dbReference type="PANTHER" id="PTHR43236:SF1">
    <property type="entry name" value="BLL7220 PROTEIN"/>
    <property type="match status" value="1"/>
</dbReference>
<dbReference type="EMBL" id="UINC01175171">
    <property type="protein sequence ID" value="SVD81655.1"/>
    <property type="molecule type" value="Genomic_DNA"/>
</dbReference>
<dbReference type="Gene3D" id="1.10.10.2910">
    <property type="match status" value="1"/>
</dbReference>
<sequence>MERNNSVPHLKSKDIEQKSLDLLEQYSKHIGKEVLSPIPVLDIIEYLGYDIDFRPYDKYKDILGVTYLENKLVAINEKLEKQEGRMHFTAAHEIGHIILHAPLKEQTPDILCRKEDGFDGTNKKALEWQADKFAAFLLMPTEGVKKSFFSVRNKPLNLKRNILLQYLLKKSRRTSSINFSRKVIEAGHFTNVSKLAMVNRLIGMGLIRGL</sequence>
<dbReference type="AlphaFoldDB" id="A0A382YFP3"/>
<feature type="domain" description="IrrE N-terminal-like" evidence="1">
    <location>
        <begin position="50"/>
        <end position="150"/>
    </location>
</feature>
<protein>
    <recommendedName>
        <fullName evidence="1">IrrE N-terminal-like domain-containing protein</fullName>
    </recommendedName>
</protein>
<dbReference type="InterPro" id="IPR010359">
    <property type="entry name" value="IrrE_HExxH"/>
</dbReference>
<accession>A0A382YFP3</accession>
<proteinExistence type="predicted"/>